<feature type="domain" description="Transposase IS110-like N-terminal" evidence="1">
    <location>
        <begin position="6"/>
        <end position="147"/>
    </location>
</feature>
<dbReference type="PANTHER" id="PTHR33055">
    <property type="entry name" value="TRANSPOSASE FOR INSERTION SEQUENCE ELEMENT IS1111A"/>
    <property type="match status" value="1"/>
</dbReference>
<dbReference type="EMBL" id="CYGY02000203">
    <property type="protein sequence ID" value="SIT52135.1"/>
    <property type="molecule type" value="Genomic_DNA"/>
</dbReference>
<protein>
    <submittedName>
        <fullName evidence="3">Transposase</fullName>
    </submittedName>
</protein>
<dbReference type="NCBIfam" id="NF033542">
    <property type="entry name" value="transpos_IS110"/>
    <property type="match status" value="1"/>
</dbReference>
<accession>A0A1N7SYU1</accession>
<organism evidence="3 4">
    <name type="scientific">Paraburkholderia piptadeniae</name>
    <dbReference type="NCBI Taxonomy" id="1701573"/>
    <lineage>
        <taxon>Bacteria</taxon>
        <taxon>Pseudomonadati</taxon>
        <taxon>Pseudomonadota</taxon>
        <taxon>Betaproteobacteria</taxon>
        <taxon>Burkholderiales</taxon>
        <taxon>Burkholderiaceae</taxon>
        <taxon>Paraburkholderia</taxon>
    </lineage>
</organism>
<dbReference type="Proteomes" id="UP000195569">
    <property type="component" value="Unassembled WGS sequence"/>
</dbReference>
<dbReference type="PANTHER" id="PTHR33055:SF15">
    <property type="entry name" value="TRANSPOSASE-RELATED"/>
    <property type="match status" value="1"/>
</dbReference>
<evidence type="ECO:0000313" key="3">
    <source>
        <dbReference type="EMBL" id="SIT52135.1"/>
    </source>
</evidence>
<keyword evidence="4" id="KW-1185">Reference proteome</keyword>
<dbReference type="OrthoDB" id="1523051at2"/>
<dbReference type="Pfam" id="PF02371">
    <property type="entry name" value="Transposase_20"/>
    <property type="match status" value="1"/>
</dbReference>
<dbReference type="GO" id="GO:0003677">
    <property type="term" value="F:DNA binding"/>
    <property type="evidence" value="ECO:0007669"/>
    <property type="project" value="InterPro"/>
</dbReference>
<dbReference type="RefSeq" id="WP_087740424.1">
    <property type="nucleotide sequence ID" value="NZ_CYGY02000203.1"/>
</dbReference>
<dbReference type="InterPro" id="IPR003346">
    <property type="entry name" value="Transposase_20"/>
</dbReference>
<evidence type="ECO:0000259" key="2">
    <source>
        <dbReference type="Pfam" id="PF02371"/>
    </source>
</evidence>
<sequence>MDKFSGIDLHSNNSVVVVSDDADRVLYQRRLPNDPIQIRAALAPHREDLVGVVIEATYNWYWLVDELMGDGYRVHLANPAAIQQYEGLKYSGDFSDAAHLAQLLRLGLLPEGYIYPAEERPMRDLSRKRIQLVQCRTAQILAIENLFSRHTGAQMQGERVKHLDEVQVNGFGFAPDVTLAMQANLAVMQTLQEEITIIEKRLLERVKLRPDYALLNSVPGIGPVLATTIMLEAGTISRFTEVGNFSSYCRCVDSRRESNSRKKGQGNTKNGNKYLAWAFVEAANFAIRSCPEARRFYERKKRARNRIVAIKALAHKLARACYHMLREHKPFEINRCFG</sequence>
<evidence type="ECO:0000313" key="4">
    <source>
        <dbReference type="Proteomes" id="UP000195569"/>
    </source>
</evidence>
<gene>
    <name evidence="3" type="ORF">BN2476_2030001</name>
</gene>
<name>A0A1N7SYU1_9BURK</name>
<dbReference type="GO" id="GO:0006313">
    <property type="term" value="P:DNA transposition"/>
    <property type="evidence" value="ECO:0007669"/>
    <property type="project" value="InterPro"/>
</dbReference>
<proteinExistence type="predicted"/>
<dbReference type="Pfam" id="PF01548">
    <property type="entry name" value="DEDD_Tnp_IS110"/>
    <property type="match status" value="1"/>
</dbReference>
<dbReference type="GO" id="GO:0004803">
    <property type="term" value="F:transposase activity"/>
    <property type="evidence" value="ECO:0007669"/>
    <property type="project" value="InterPro"/>
</dbReference>
<feature type="domain" description="Transposase IS116/IS110/IS902 C-terminal" evidence="2">
    <location>
        <begin position="213"/>
        <end position="298"/>
    </location>
</feature>
<dbReference type="InterPro" id="IPR002525">
    <property type="entry name" value="Transp_IS110-like_N"/>
</dbReference>
<comment type="caution">
    <text evidence="3">The sequence shown here is derived from an EMBL/GenBank/DDBJ whole genome shotgun (WGS) entry which is preliminary data.</text>
</comment>
<reference evidence="3" key="1">
    <citation type="submission" date="2016-12" db="EMBL/GenBank/DDBJ databases">
        <authorList>
            <person name="Moulin L."/>
        </authorList>
    </citation>
    <scope>NUCLEOTIDE SEQUENCE [LARGE SCALE GENOMIC DNA]</scope>
    <source>
        <strain evidence="3">STM 7183</strain>
    </source>
</reference>
<evidence type="ECO:0000259" key="1">
    <source>
        <dbReference type="Pfam" id="PF01548"/>
    </source>
</evidence>
<dbReference type="AlphaFoldDB" id="A0A1N7SYU1"/>
<dbReference type="InterPro" id="IPR047650">
    <property type="entry name" value="Transpos_IS110"/>
</dbReference>